<dbReference type="Gene3D" id="3.40.190.10">
    <property type="entry name" value="Periplasmic binding protein-like II"/>
    <property type="match status" value="2"/>
</dbReference>
<dbReference type="Proteomes" id="UP000824164">
    <property type="component" value="Unassembled WGS sequence"/>
</dbReference>
<dbReference type="PROSITE" id="PS51257">
    <property type="entry name" value="PROKAR_LIPOPROTEIN"/>
    <property type="match status" value="1"/>
</dbReference>
<evidence type="ECO:0000256" key="1">
    <source>
        <dbReference type="ARBA" id="ARBA00022729"/>
    </source>
</evidence>
<organism evidence="3 4">
    <name type="scientific">Candidatus Onthocola gallistercoris</name>
    <dbReference type="NCBI Taxonomy" id="2840876"/>
    <lineage>
        <taxon>Bacteria</taxon>
        <taxon>Bacillati</taxon>
        <taxon>Bacillota</taxon>
        <taxon>Bacilli</taxon>
        <taxon>Candidatus Onthocola</taxon>
    </lineage>
</organism>
<dbReference type="GO" id="GO:0030288">
    <property type="term" value="C:outer membrane-bounded periplasmic space"/>
    <property type="evidence" value="ECO:0007669"/>
    <property type="project" value="TreeGrafter"/>
</dbReference>
<sequence length="381" mass="41118">MKRRPKYLISAVAVLTAFCLLAVGCSGGGSGETTGGTDTTAADEGSDAAEDYNSMSLDDIIAKAQEEGKVESVGMPDSWANWGATWADLNEKYGIEHNDTDMSSAEELQMFKTEGEKGTKDIGDVGQGFAQQVIDEDLGLPYKTSYWDSVPDWAKGEDGKWMICYTGATCFLSNTDIIGEAPTSWEDIKNGDYKVSVGDITGGNAQAAIIASNFAMGGDLENLDPAFEFWTEMAEAGRINTLDILKQNFETGEVACGVVWSFTGVPYKNDIANYNMVATIPSDGAITSGYASVINKYAPHPYAAMLTREYILSDEGQANLAEAGAIPIRTDVEIPQEIQDATFQQSDYANAIAMEDTDAYNAACEVVVERWNEEILPLLVQ</sequence>
<protein>
    <submittedName>
        <fullName evidence="3">ABC transporter substrate-binding protein</fullName>
    </submittedName>
</protein>
<dbReference type="EMBL" id="DVLT01000066">
    <property type="protein sequence ID" value="HIU03629.1"/>
    <property type="molecule type" value="Genomic_DNA"/>
</dbReference>
<dbReference type="GO" id="GO:0015888">
    <property type="term" value="P:thiamine transport"/>
    <property type="evidence" value="ECO:0007669"/>
    <property type="project" value="TreeGrafter"/>
</dbReference>
<dbReference type="GO" id="GO:0030975">
    <property type="term" value="F:thiamine binding"/>
    <property type="evidence" value="ECO:0007669"/>
    <property type="project" value="TreeGrafter"/>
</dbReference>
<dbReference type="PANTHER" id="PTHR30006:SF2">
    <property type="entry name" value="ABC TRANSPORTER SUBSTRATE-BINDING PROTEIN"/>
    <property type="match status" value="1"/>
</dbReference>
<dbReference type="GO" id="GO:0030976">
    <property type="term" value="F:thiamine pyrophosphate binding"/>
    <property type="evidence" value="ECO:0007669"/>
    <property type="project" value="TreeGrafter"/>
</dbReference>
<feature type="chain" id="PRO_5038788917" evidence="2">
    <location>
        <begin position="23"/>
        <end position="381"/>
    </location>
</feature>
<proteinExistence type="predicted"/>
<gene>
    <name evidence="3" type="ORF">IAB63_10295</name>
</gene>
<comment type="caution">
    <text evidence="3">The sequence shown here is derived from an EMBL/GenBank/DDBJ whole genome shotgun (WGS) entry which is preliminary data.</text>
</comment>
<reference evidence="3" key="2">
    <citation type="journal article" date="2021" name="PeerJ">
        <title>Extensive microbial diversity within the chicken gut microbiome revealed by metagenomics and culture.</title>
        <authorList>
            <person name="Gilroy R."/>
            <person name="Ravi A."/>
            <person name="Getino M."/>
            <person name="Pursley I."/>
            <person name="Horton D.L."/>
            <person name="Alikhan N.F."/>
            <person name="Baker D."/>
            <person name="Gharbi K."/>
            <person name="Hall N."/>
            <person name="Watson M."/>
            <person name="Adriaenssens E.M."/>
            <person name="Foster-Nyarko E."/>
            <person name="Jarju S."/>
            <person name="Secka A."/>
            <person name="Antonio M."/>
            <person name="Oren A."/>
            <person name="Chaudhuri R.R."/>
            <person name="La Ragione R."/>
            <person name="Hildebrand F."/>
            <person name="Pallen M.J."/>
        </authorList>
    </citation>
    <scope>NUCLEOTIDE SEQUENCE</scope>
    <source>
        <strain evidence="3">CHK187-14744</strain>
    </source>
</reference>
<dbReference type="SUPFAM" id="SSF53850">
    <property type="entry name" value="Periplasmic binding protein-like II"/>
    <property type="match status" value="1"/>
</dbReference>
<feature type="signal peptide" evidence="2">
    <location>
        <begin position="1"/>
        <end position="22"/>
    </location>
</feature>
<reference evidence="3" key="1">
    <citation type="submission" date="2020-10" db="EMBL/GenBank/DDBJ databases">
        <authorList>
            <person name="Gilroy R."/>
        </authorList>
    </citation>
    <scope>NUCLEOTIDE SEQUENCE</scope>
    <source>
        <strain evidence="3">CHK187-14744</strain>
    </source>
</reference>
<evidence type="ECO:0000256" key="2">
    <source>
        <dbReference type="SAM" id="SignalP"/>
    </source>
</evidence>
<evidence type="ECO:0000313" key="3">
    <source>
        <dbReference type="EMBL" id="HIU03629.1"/>
    </source>
</evidence>
<dbReference type="AlphaFoldDB" id="A0A9D1HHZ2"/>
<dbReference type="PANTHER" id="PTHR30006">
    <property type="entry name" value="THIAMINE-BINDING PERIPLASMIC PROTEIN-RELATED"/>
    <property type="match status" value="1"/>
</dbReference>
<dbReference type="Pfam" id="PF13343">
    <property type="entry name" value="SBP_bac_6"/>
    <property type="match status" value="1"/>
</dbReference>
<keyword evidence="1 2" id="KW-0732">Signal</keyword>
<name>A0A9D1HHZ2_9FIRM</name>
<evidence type="ECO:0000313" key="4">
    <source>
        <dbReference type="Proteomes" id="UP000824164"/>
    </source>
</evidence>
<accession>A0A9D1HHZ2</accession>